<evidence type="ECO:0000256" key="3">
    <source>
        <dbReference type="ARBA" id="ARBA00011956"/>
    </source>
</evidence>
<keyword evidence="11" id="KW-1185">Reference proteome</keyword>
<accession>A0A2S0WIU7</accession>
<dbReference type="PANTHER" id="PTHR10309">
    <property type="entry name" value="MANNOSE-6-PHOSPHATE ISOMERASE"/>
    <property type="match status" value="1"/>
</dbReference>
<reference evidence="11" key="1">
    <citation type="submission" date="2018-01" db="EMBL/GenBank/DDBJ databases">
        <authorList>
            <person name="Li J."/>
        </authorList>
    </citation>
    <scope>NUCLEOTIDE SEQUENCE [LARGE SCALE GENOMIC DNA]</scope>
    <source>
        <strain evidence="11">592</strain>
    </source>
</reference>
<dbReference type="EC" id="5.3.1.8" evidence="3"/>
<accession>A0A5F2EQ53</accession>
<dbReference type="CDD" id="cd07011">
    <property type="entry name" value="cupin_PMI_type_I_N"/>
    <property type="match status" value="1"/>
</dbReference>
<feature type="binding site" evidence="8">
    <location>
        <position position="115"/>
    </location>
    <ligand>
        <name>Zn(2+)</name>
        <dbReference type="ChEBI" id="CHEBI:29105"/>
    </ligand>
</feature>
<protein>
    <recommendedName>
        <fullName evidence="3">mannose-6-phosphate isomerase</fullName>
        <ecNumber evidence="3">5.3.1.8</ecNumber>
    </recommendedName>
</protein>
<dbReference type="Gene3D" id="1.10.441.10">
    <property type="entry name" value="Phosphomannose Isomerase, domain 2"/>
    <property type="match status" value="1"/>
</dbReference>
<keyword evidence="6 10" id="KW-0413">Isomerase</keyword>
<dbReference type="PRINTS" id="PR00714">
    <property type="entry name" value="MAN6PISMRASE"/>
</dbReference>
<dbReference type="InterPro" id="IPR016305">
    <property type="entry name" value="Mannose-6-P_Isomerase"/>
</dbReference>
<evidence type="ECO:0000313" key="11">
    <source>
        <dbReference type="Proteomes" id="UP000244384"/>
    </source>
</evidence>
<dbReference type="GO" id="GO:0009298">
    <property type="term" value="P:GDP-mannose biosynthetic process"/>
    <property type="evidence" value="ECO:0007669"/>
    <property type="project" value="InterPro"/>
</dbReference>
<feature type="active site" evidence="7">
    <location>
        <position position="261"/>
    </location>
</feature>
<dbReference type="AlphaFoldDB" id="A0A2S0WIU7"/>
<dbReference type="InterPro" id="IPR011051">
    <property type="entry name" value="RmlC_Cupin_sf"/>
</dbReference>
<evidence type="ECO:0000256" key="8">
    <source>
        <dbReference type="PIRSR" id="PIRSR001480-2"/>
    </source>
</evidence>
<dbReference type="InterPro" id="IPR014710">
    <property type="entry name" value="RmlC-like_jellyroll"/>
</dbReference>
<comment type="cofactor">
    <cofactor evidence="8">
        <name>Zn(2+)</name>
        <dbReference type="ChEBI" id="CHEBI:29105"/>
    </cofactor>
    <text evidence="8">Binds 1 zinc ion per subunit.</text>
</comment>
<evidence type="ECO:0000256" key="1">
    <source>
        <dbReference type="ARBA" id="ARBA00000757"/>
    </source>
</evidence>
<dbReference type="GO" id="GO:0005975">
    <property type="term" value="P:carbohydrate metabolic process"/>
    <property type="evidence" value="ECO:0007669"/>
    <property type="project" value="InterPro"/>
</dbReference>
<dbReference type="GO" id="GO:0005829">
    <property type="term" value="C:cytosol"/>
    <property type="evidence" value="ECO:0007669"/>
    <property type="project" value="TreeGrafter"/>
</dbReference>
<keyword evidence="4 8" id="KW-0479">Metal-binding</keyword>
<feature type="binding site" evidence="8">
    <location>
        <position position="78"/>
    </location>
    <ligand>
        <name>Zn(2+)</name>
        <dbReference type="ChEBI" id="CHEBI:29105"/>
    </ligand>
</feature>
<dbReference type="Pfam" id="PF20511">
    <property type="entry name" value="PMI_typeI_cat"/>
    <property type="match status" value="1"/>
</dbReference>
<feature type="compositionally biased region" description="Basic and acidic residues" evidence="9">
    <location>
        <begin position="406"/>
        <end position="416"/>
    </location>
</feature>
<evidence type="ECO:0000256" key="2">
    <source>
        <dbReference type="ARBA" id="ARBA00010772"/>
    </source>
</evidence>
<dbReference type="NCBIfam" id="TIGR00218">
    <property type="entry name" value="manA"/>
    <property type="match status" value="1"/>
</dbReference>
<keyword evidence="5 8" id="KW-0862">Zinc</keyword>
<evidence type="ECO:0000256" key="6">
    <source>
        <dbReference type="ARBA" id="ARBA00023235"/>
    </source>
</evidence>
<sequence>MYLLDNASRRYDWGSSSDIPQFLGQSADGSPLAEIWMGTHPLGPSTLATADRVPLADVAGELPFLFKILAADRPLSLQVHPSQTMAQAGFAAEEAAGVPLDAPERTYRDPHHKPEMAYALTTFDTLVGFRPTAEILRVLHGIDTPLARSLGEGLRAVPGFRGIIRLVERLLTEDIGPDEITAVVEACRELVEAGIDVKRAYVTAVEIAEHYPDDVGVIISLTLNRLTLQPGEAAFLGAGIIHAHLKGMCLEIMAASDNVLRAGLTSKPLNPSGLVQCLERGMSRLARVTPEPFGFSTDVFNPDVREFALAVTQSSKAEPEGVLLPPAPHRIVVCTGGEVELVNAAGDHLKLARGDSMYAGPDDGDVRVLGTGEVAQAYTPSPDAPTAELVDLVLPFGERRVRRGRRMDNGDQREQDGTPPQA</sequence>
<dbReference type="RefSeq" id="WP_108576858.1">
    <property type="nucleotide sequence ID" value="NZ_CP026952.1"/>
</dbReference>
<dbReference type="PIRSF" id="PIRSF001480">
    <property type="entry name" value="Mannose-6-phosphate_isomerase"/>
    <property type="match status" value="1"/>
</dbReference>
<dbReference type="PANTHER" id="PTHR10309:SF0">
    <property type="entry name" value="MANNOSE-6-PHOSPHATE ISOMERASE"/>
    <property type="match status" value="1"/>
</dbReference>
<dbReference type="GO" id="GO:0008270">
    <property type="term" value="F:zinc ion binding"/>
    <property type="evidence" value="ECO:0007669"/>
    <property type="project" value="InterPro"/>
</dbReference>
<dbReference type="InterPro" id="IPR046457">
    <property type="entry name" value="PMI_typeI_cat"/>
</dbReference>
<evidence type="ECO:0000256" key="7">
    <source>
        <dbReference type="PIRSR" id="PIRSR001480-1"/>
    </source>
</evidence>
<evidence type="ECO:0000256" key="4">
    <source>
        <dbReference type="ARBA" id="ARBA00022723"/>
    </source>
</evidence>
<dbReference type="InterPro" id="IPR001250">
    <property type="entry name" value="Man6P_Isoase-1"/>
</dbReference>
<dbReference type="EMBL" id="CP026952">
    <property type="protein sequence ID" value="AWB91212.1"/>
    <property type="molecule type" value="Genomic_DNA"/>
</dbReference>
<evidence type="ECO:0000256" key="5">
    <source>
        <dbReference type="ARBA" id="ARBA00022833"/>
    </source>
</evidence>
<feature type="binding site" evidence="8">
    <location>
        <position position="242"/>
    </location>
    <ligand>
        <name>Zn(2+)</name>
        <dbReference type="ChEBI" id="CHEBI:29105"/>
    </ligand>
</feature>
<comment type="catalytic activity">
    <reaction evidence="1">
        <text>D-mannose 6-phosphate = D-fructose 6-phosphate</text>
        <dbReference type="Rhea" id="RHEA:12356"/>
        <dbReference type="ChEBI" id="CHEBI:58735"/>
        <dbReference type="ChEBI" id="CHEBI:61527"/>
        <dbReference type="EC" id="5.3.1.8"/>
    </reaction>
</comment>
<dbReference type="SUPFAM" id="SSF51182">
    <property type="entry name" value="RmlC-like cupins"/>
    <property type="match status" value="1"/>
</dbReference>
<organism evidence="10 11">
    <name type="scientific">Aeromicrobium chenweiae</name>
    <dbReference type="NCBI Taxonomy" id="2079793"/>
    <lineage>
        <taxon>Bacteria</taxon>
        <taxon>Bacillati</taxon>
        <taxon>Actinomycetota</taxon>
        <taxon>Actinomycetes</taxon>
        <taxon>Propionibacteriales</taxon>
        <taxon>Nocardioidaceae</taxon>
        <taxon>Aeromicrobium</taxon>
    </lineage>
</organism>
<dbReference type="GO" id="GO:0004476">
    <property type="term" value="F:mannose-6-phosphate isomerase activity"/>
    <property type="evidence" value="ECO:0007669"/>
    <property type="project" value="UniProtKB-EC"/>
</dbReference>
<feature type="binding site" evidence="8">
    <location>
        <position position="80"/>
    </location>
    <ligand>
        <name>Zn(2+)</name>
        <dbReference type="ChEBI" id="CHEBI:29105"/>
    </ligand>
</feature>
<proteinExistence type="inferred from homology"/>
<evidence type="ECO:0000256" key="9">
    <source>
        <dbReference type="SAM" id="MobiDB-lite"/>
    </source>
</evidence>
<comment type="similarity">
    <text evidence="2">Belongs to the mannose-6-phosphate isomerase type 1 family.</text>
</comment>
<evidence type="ECO:0000313" key="10">
    <source>
        <dbReference type="EMBL" id="AWB91212.1"/>
    </source>
</evidence>
<feature type="region of interest" description="Disordered" evidence="9">
    <location>
        <begin position="400"/>
        <end position="422"/>
    </location>
</feature>
<dbReference type="KEGG" id="aez:C3E78_02670"/>
<name>A0A2S0WIU7_9ACTN</name>
<gene>
    <name evidence="10" type="primary">manA</name>
    <name evidence="10" type="ORF">C3E78_02670</name>
</gene>
<dbReference type="Proteomes" id="UP000244384">
    <property type="component" value="Chromosome"/>
</dbReference>
<dbReference type="Gene3D" id="2.60.120.10">
    <property type="entry name" value="Jelly Rolls"/>
    <property type="match status" value="2"/>
</dbReference>
<dbReference type="OrthoDB" id="9792649at2"/>